<organism evidence="2 3">
    <name type="scientific">Lucilia cuprina</name>
    <name type="common">Green bottle fly</name>
    <name type="synonym">Australian sheep blowfly</name>
    <dbReference type="NCBI Taxonomy" id="7375"/>
    <lineage>
        <taxon>Eukaryota</taxon>
        <taxon>Metazoa</taxon>
        <taxon>Ecdysozoa</taxon>
        <taxon>Arthropoda</taxon>
        <taxon>Hexapoda</taxon>
        <taxon>Insecta</taxon>
        <taxon>Pterygota</taxon>
        <taxon>Neoptera</taxon>
        <taxon>Endopterygota</taxon>
        <taxon>Diptera</taxon>
        <taxon>Brachycera</taxon>
        <taxon>Muscomorpha</taxon>
        <taxon>Oestroidea</taxon>
        <taxon>Calliphoridae</taxon>
        <taxon>Luciliinae</taxon>
        <taxon>Lucilia</taxon>
    </lineage>
</organism>
<feature type="chain" id="PRO_5005536154" description="Protein sleepless" evidence="1">
    <location>
        <begin position="19"/>
        <end position="150"/>
    </location>
</feature>
<accession>A0A0L0CCQ0</accession>
<proteinExistence type="predicted"/>
<evidence type="ECO:0000313" key="2">
    <source>
        <dbReference type="EMBL" id="KNC30030.1"/>
    </source>
</evidence>
<name>A0A0L0CCQ0_LUCCU</name>
<dbReference type="Proteomes" id="UP000037069">
    <property type="component" value="Unassembled WGS sequence"/>
</dbReference>
<keyword evidence="1" id="KW-0732">Signal</keyword>
<dbReference type="OrthoDB" id="10474988at2759"/>
<protein>
    <recommendedName>
        <fullName evidence="4">Protein sleepless</fullName>
    </recommendedName>
</protein>
<feature type="signal peptide" evidence="1">
    <location>
        <begin position="1"/>
        <end position="18"/>
    </location>
</feature>
<evidence type="ECO:0000256" key="1">
    <source>
        <dbReference type="SAM" id="SignalP"/>
    </source>
</evidence>
<keyword evidence="3" id="KW-1185">Reference proteome</keyword>
<gene>
    <name evidence="2" type="ORF">FF38_03049</name>
</gene>
<dbReference type="EMBL" id="JRES01000586">
    <property type="protein sequence ID" value="KNC30030.1"/>
    <property type="molecule type" value="Genomic_DNA"/>
</dbReference>
<sequence length="150" mass="16815">MSLFGIKILILLLPSALCDRTLCINCDSKTDYLCDNLPTGNFSDYRLRFIYCYSGCGILKGQWANHNITTKRRAKFWRGCANQFSGQCTQQFGVCCTCYSNYCNSGINCATEFGLRLEPNNVIFYVMNFIVILKKITGGLSKGRGLPPSI</sequence>
<comment type="caution">
    <text evidence="2">The sequence shown here is derived from an EMBL/GenBank/DDBJ whole genome shotgun (WGS) entry which is preliminary data.</text>
</comment>
<evidence type="ECO:0000313" key="3">
    <source>
        <dbReference type="Proteomes" id="UP000037069"/>
    </source>
</evidence>
<dbReference type="AlphaFoldDB" id="A0A0L0CCQ0"/>
<evidence type="ECO:0008006" key="4">
    <source>
        <dbReference type="Google" id="ProtNLM"/>
    </source>
</evidence>
<reference evidence="2 3" key="1">
    <citation type="journal article" date="2015" name="Nat. Commun.">
        <title>Lucilia cuprina genome unlocks parasitic fly biology to underpin future interventions.</title>
        <authorList>
            <person name="Anstead C.A."/>
            <person name="Korhonen P.K."/>
            <person name="Young N.D."/>
            <person name="Hall R.S."/>
            <person name="Jex A.R."/>
            <person name="Murali S.C."/>
            <person name="Hughes D.S."/>
            <person name="Lee S.F."/>
            <person name="Perry T."/>
            <person name="Stroehlein A.J."/>
            <person name="Ansell B.R."/>
            <person name="Breugelmans B."/>
            <person name="Hofmann A."/>
            <person name="Qu J."/>
            <person name="Dugan S."/>
            <person name="Lee S.L."/>
            <person name="Chao H."/>
            <person name="Dinh H."/>
            <person name="Han Y."/>
            <person name="Doddapaneni H.V."/>
            <person name="Worley K.C."/>
            <person name="Muzny D.M."/>
            <person name="Ioannidis P."/>
            <person name="Waterhouse R.M."/>
            <person name="Zdobnov E.M."/>
            <person name="James P.J."/>
            <person name="Bagnall N.H."/>
            <person name="Kotze A.C."/>
            <person name="Gibbs R.A."/>
            <person name="Richards S."/>
            <person name="Batterham P."/>
            <person name="Gasser R.B."/>
        </authorList>
    </citation>
    <scope>NUCLEOTIDE SEQUENCE [LARGE SCALE GENOMIC DNA]</scope>
    <source>
        <strain evidence="2 3">LS</strain>
        <tissue evidence="2">Full body</tissue>
    </source>
</reference>